<accession>A0A939BFW6</accession>
<comment type="caution">
    <text evidence="3">The sequence shown here is derived from an EMBL/GenBank/DDBJ whole genome shotgun (WGS) entry which is preliminary data.</text>
</comment>
<evidence type="ECO:0000313" key="4">
    <source>
        <dbReference type="Proteomes" id="UP000774750"/>
    </source>
</evidence>
<feature type="compositionally biased region" description="Basic and acidic residues" evidence="1">
    <location>
        <begin position="236"/>
        <end position="245"/>
    </location>
</feature>
<reference evidence="3" key="1">
    <citation type="submission" date="2020-08" db="EMBL/GenBank/DDBJ databases">
        <authorList>
            <person name="Cejkova D."/>
            <person name="Kubasova T."/>
            <person name="Jahodarova E."/>
            <person name="Rychlik I."/>
        </authorList>
    </citation>
    <scope>NUCLEOTIDE SEQUENCE</scope>
    <source>
        <strain evidence="3">An559</strain>
    </source>
</reference>
<dbReference type="Proteomes" id="UP000774750">
    <property type="component" value="Unassembled WGS sequence"/>
</dbReference>
<evidence type="ECO:0000313" key="3">
    <source>
        <dbReference type="EMBL" id="MBM6922048.1"/>
    </source>
</evidence>
<feature type="signal peptide" evidence="2">
    <location>
        <begin position="1"/>
        <end position="19"/>
    </location>
</feature>
<dbReference type="PROSITE" id="PS51257">
    <property type="entry name" value="PROKAR_LIPOPROTEIN"/>
    <property type="match status" value="1"/>
</dbReference>
<proteinExistence type="predicted"/>
<evidence type="ECO:0000256" key="2">
    <source>
        <dbReference type="SAM" id="SignalP"/>
    </source>
</evidence>
<keyword evidence="2" id="KW-0732">Signal</keyword>
<feature type="non-terminal residue" evidence="3">
    <location>
        <position position="345"/>
    </location>
</feature>
<dbReference type="EMBL" id="JACJKY010000053">
    <property type="protein sequence ID" value="MBM6922048.1"/>
    <property type="molecule type" value="Genomic_DNA"/>
</dbReference>
<dbReference type="AlphaFoldDB" id="A0A939BFW6"/>
<protein>
    <recommendedName>
        <fullName evidence="5">DUF5050 domain-containing protein</fullName>
    </recommendedName>
</protein>
<organism evidence="3 4">
    <name type="scientific">Merdimmobilis hominis</name>
    <dbReference type="NCBI Taxonomy" id="2897707"/>
    <lineage>
        <taxon>Bacteria</taxon>
        <taxon>Bacillati</taxon>
        <taxon>Bacillota</taxon>
        <taxon>Clostridia</taxon>
        <taxon>Eubacteriales</taxon>
        <taxon>Oscillospiraceae</taxon>
        <taxon>Merdimmobilis</taxon>
    </lineage>
</organism>
<reference evidence="3" key="2">
    <citation type="journal article" date="2021" name="Sci. Rep.">
        <title>The distribution of antibiotic resistance genes in chicken gut microbiota commensals.</title>
        <authorList>
            <person name="Juricova H."/>
            <person name="Matiasovicova J."/>
            <person name="Kubasova T."/>
            <person name="Cejkova D."/>
            <person name="Rychlik I."/>
        </authorList>
    </citation>
    <scope>NUCLEOTIDE SEQUENCE</scope>
    <source>
        <strain evidence="3">An559</strain>
    </source>
</reference>
<name>A0A939BFW6_9FIRM</name>
<evidence type="ECO:0000256" key="1">
    <source>
        <dbReference type="SAM" id="MobiDB-lite"/>
    </source>
</evidence>
<evidence type="ECO:0008006" key="5">
    <source>
        <dbReference type="Google" id="ProtNLM"/>
    </source>
</evidence>
<gene>
    <name evidence="3" type="ORF">H6A12_12965</name>
</gene>
<sequence>MKKAISLFLILCISTVLLSACSPPIPTTDTYEKDYDVQNGFGIGGEFRMCASDDSYYYLAPTGTIYIIDKQTLNCVPFCSKPNCKHNNAQCTARTQSWGIWMYQDALYVIDPRSQAEIREDYSNKKHAKDPEKYALETHVLYKISLDGTTKDAIRKVGVGLSGFIHRGYYYANDFDGVRRYSLTDKEENELLFKNQANMQYSIQSIYGNHIYVLEKGRGYENNYLLKIEKVKEENEEQTDTKEADPTVICSSGYPDSTDETRVDETYIGSFGEELVMMNVSTHTDYSKLYSASVSITDRDGKNEQVLDYIQSDLDTTMFGSVLIDDQYCYQLYVPPITGSKELWQ</sequence>
<keyword evidence="4" id="KW-1185">Reference proteome</keyword>
<feature type="region of interest" description="Disordered" evidence="1">
    <location>
        <begin position="236"/>
        <end position="256"/>
    </location>
</feature>
<dbReference type="RefSeq" id="WP_345941258.1">
    <property type="nucleotide sequence ID" value="NZ_JACJKY010000053.1"/>
</dbReference>
<feature type="chain" id="PRO_5039116283" description="DUF5050 domain-containing protein" evidence="2">
    <location>
        <begin position="20"/>
        <end position="345"/>
    </location>
</feature>